<dbReference type="Proteomes" id="UP000239089">
    <property type="component" value="Unassembled WGS sequence"/>
</dbReference>
<dbReference type="OrthoDB" id="9978674at2"/>
<reference evidence="1 2" key="1">
    <citation type="journal article" date="2018" name="Arch. Microbiol.">
        <title>New insights into the metabolic potential of the phototrophic purple bacterium Rhodopila globiformis DSM 161(T) from its draft genome sequence and evidence for a vanadium-dependent nitrogenase.</title>
        <authorList>
            <person name="Imhoff J.F."/>
            <person name="Rahn T."/>
            <person name="Kunzel S."/>
            <person name="Neulinger S.C."/>
        </authorList>
    </citation>
    <scope>NUCLEOTIDE SEQUENCE [LARGE SCALE GENOMIC DNA]</scope>
    <source>
        <strain evidence="1 2">DSM 16996</strain>
    </source>
</reference>
<dbReference type="AlphaFoldDB" id="A0A2S6MY06"/>
<organism evidence="1 2">
    <name type="scientific">Rhodoblastus sphagnicola</name>
    <dbReference type="NCBI Taxonomy" id="333368"/>
    <lineage>
        <taxon>Bacteria</taxon>
        <taxon>Pseudomonadati</taxon>
        <taxon>Pseudomonadota</taxon>
        <taxon>Alphaproteobacteria</taxon>
        <taxon>Hyphomicrobiales</taxon>
        <taxon>Rhodoblastaceae</taxon>
        <taxon>Rhodoblastus</taxon>
    </lineage>
</organism>
<evidence type="ECO:0000313" key="1">
    <source>
        <dbReference type="EMBL" id="PPQ27238.1"/>
    </source>
</evidence>
<gene>
    <name evidence="1" type="ORF">CCR94_20630</name>
</gene>
<comment type="caution">
    <text evidence="1">The sequence shown here is derived from an EMBL/GenBank/DDBJ whole genome shotgun (WGS) entry which is preliminary data.</text>
</comment>
<sequence length="67" mass="7064">MPSLGFSVEHKAPIRRGAPATVRRDHLDARGDGGFVVGMVALGLLILSAAACQDSVRLMFARIAGLF</sequence>
<dbReference type="RefSeq" id="WP_104509794.1">
    <property type="nucleotide sequence ID" value="NZ_JACIGC010000005.1"/>
</dbReference>
<proteinExistence type="predicted"/>
<name>A0A2S6MY06_9HYPH</name>
<protein>
    <submittedName>
        <fullName evidence="1">Uncharacterized protein</fullName>
    </submittedName>
</protein>
<dbReference type="EMBL" id="NHSJ01000126">
    <property type="protein sequence ID" value="PPQ27238.1"/>
    <property type="molecule type" value="Genomic_DNA"/>
</dbReference>
<keyword evidence="2" id="KW-1185">Reference proteome</keyword>
<accession>A0A2S6MY06</accession>
<evidence type="ECO:0000313" key="2">
    <source>
        <dbReference type="Proteomes" id="UP000239089"/>
    </source>
</evidence>